<dbReference type="FunFam" id="3.30.950.10:FF:000001">
    <property type="entry name" value="Siroheme synthase"/>
    <property type="match status" value="1"/>
</dbReference>
<dbReference type="InterPro" id="IPR003043">
    <property type="entry name" value="Uropor_MeTrfase_CS"/>
</dbReference>
<dbReference type="PROSITE" id="PS00840">
    <property type="entry name" value="SUMT_2"/>
    <property type="match status" value="1"/>
</dbReference>
<dbReference type="Pfam" id="PF02602">
    <property type="entry name" value="HEM4"/>
    <property type="match status" value="1"/>
</dbReference>
<dbReference type="FunFam" id="3.40.1010.10:FF:000001">
    <property type="entry name" value="Siroheme synthase"/>
    <property type="match status" value="1"/>
</dbReference>
<dbReference type="InterPro" id="IPR003754">
    <property type="entry name" value="4pyrrol_synth_uPrphyn_synth"/>
</dbReference>
<dbReference type="GO" id="GO:0004852">
    <property type="term" value="F:uroporphyrinogen-III synthase activity"/>
    <property type="evidence" value="ECO:0007669"/>
    <property type="project" value="InterPro"/>
</dbReference>
<dbReference type="RefSeq" id="WP_109216302.1">
    <property type="nucleotide sequence ID" value="NZ_JRFU01000139.1"/>
</dbReference>
<evidence type="ECO:0000313" key="9">
    <source>
        <dbReference type="EMBL" id="PWE85980.1"/>
    </source>
</evidence>
<protein>
    <recommendedName>
        <fullName evidence="1">uroporphyrinogen-III C-methyltransferase</fullName>
        <ecNumber evidence="1">2.1.1.107</ecNumber>
    </recommendedName>
</protein>
<evidence type="ECO:0000256" key="4">
    <source>
        <dbReference type="ARBA" id="ARBA00022691"/>
    </source>
</evidence>
<keyword evidence="5" id="KW-0627">Porphyrin biosynthesis</keyword>
<dbReference type="InterPro" id="IPR036108">
    <property type="entry name" value="4pyrrol_syn_uPrphyn_synt_sf"/>
</dbReference>
<dbReference type="InterPro" id="IPR050161">
    <property type="entry name" value="Siro_Cobalamin_biosynth"/>
</dbReference>
<dbReference type="InterPro" id="IPR006366">
    <property type="entry name" value="CobA/CysG_C"/>
</dbReference>
<dbReference type="Pfam" id="PF00590">
    <property type="entry name" value="TP_methylase"/>
    <property type="match status" value="1"/>
</dbReference>
<keyword evidence="2 6" id="KW-0489">Methyltransferase</keyword>
<dbReference type="OrthoDB" id="9815856at2"/>
<dbReference type="EMBL" id="JRFU01000139">
    <property type="protein sequence ID" value="PWE85980.1"/>
    <property type="molecule type" value="Genomic_DNA"/>
</dbReference>
<organism evidence="9 10">
    <name type="scientific">Eubacterium ramulus</name>
    <dbReference type="NCBI Taxonomy" id="39490"/>
    <lineage>
        <taxon>Bacteria</taxon>
        <taxon>Bacillati</taxon>
        <taxon>Bacillota</taxon>
        <taxon>Clostridia</taxon>
        <taxon>Eubacteriales</taxon>
        <taxon>Eubacteriaceae</taxon>
        <taxon>Eubacterium</taxon>
    </lineage>
</organism>
<evidence type="ECO:0000256" key="6">
    <source>
        <dbReference type="RuleBase" id="RU003960"/>
    </source>
</evidence>
<evidence type="ECO:0000313" key="10">
    <source>
        <dbReference type="Proteomes" id="UP000245288"/>
    </source>
</evidence>
<accession>A0A2V1JMJ7</accession>
<dbReference type="Proteomes" id="UP000245288">
    <property type="component" value="Unassembled WGS sequence"/>
</dbReference>
<dbReference type="NCBIfam" id="NF004790">
    <property type="entry name" value="PRK06136.1"/>
    <property type="match status" value="1"/>
</dbReference>
<dbReference type="GO" id="GO:0019354">
    <property type="term" value="P:siroheme biosynthetic process"/>
    <property type="evidence" value="ECO:0007669"/>
    <property type="project" value="InterPro"/>
</dbReference>
<dbReference type="InterPro" id="IPR014776">
    <property type="entry name" value="4pyrrole_Mease_sub2"/>
</dbReference>
<dbReference type="NCBIfam" id="TIGR01469">
    <property type="entry name" value="cobA_cysG_Cterm"/>
    <property type="match status" value="1"/>
</dbReference>
<feature type="domain" description="Tetrapyrrole biosynthesis uroporphyrinogen III synthase" evidence="8">
    <location>
        <begin position="330"/>
        <end position="526"/>
    </location>
</feature>
<keyword evidence="10" id="KW-1185">Reference proteome</keyword>
<dbReference type="InterPro" id="IPR000878">
    <property type="entry name" value="4pyrrol_Mease"/>
</dbReference>
<feature type="domain" description="Tetrapyrrole methylase" evidence="7">
    <location>
        <begin position="8"/>
        <end position="219"/>
    </location>
</feature>
<evidence type="ECO:0000259" key="8">
    <source>
        <dbReference type="Pfam" id="PF02602"/>
    </source>
</evidence>
<dbReference type="Gene3D" id="3.30.950.10">
    <property type="entry name" value="Methyltransferase, Cobalt-precorrin-4 Transmethylase, Domain 2"/>
    <property type="match status" value="1"/>
</dbReference>
<gene>
    <name evidence="9" type="ORF">LG34_12620</name>
</gene>
<comment type="similarity">
    <text evidence="6">Belongs to the precorrin methyltransferase family.</text>
</comment>
<dbReference type="CDD" id="cd06578">
    <property type="entry name" value="HemD"/>
    <property type="match status" value="1"/>
</dbReference>
<evidence type="ECO:0000256" key="5">
    <source>
        <dbReference type="ARBA" id="ARBA00023244"/>
    </source>
</evidence>
<dbReference type="GO" id="GO:0032259">
    <property type="term" value="P:methylation"/>
    <property type="evidence" value="ECO:0007669"/>
    <property type="project" value="UniProtKB-KW"/>
</dbReference>
<dbReference type="Gene3D" id="3.40.50.10090">
    <property type="match status" value="3"/>
</dbReference>
<dbReference type="CDD" id="cd11642">
    <property type="entry name" value="SUMT"/>
    <property type="match status" value="1"/>
</dbReference>
<comment type="caution">
    <text evidence="9">The sequence shown here is derived from an EMBL/GenBank/DDBJ whole genome shotgun (WGS) entry which is preliminary data.</text>
</comment>
<keyword evidence="4" id="KW-0949">S-adenosyl-L-methionine</keyword>
<name>A0A2V1JMJ7_EUBRA</name>
<evidence type="ECO:0000259" key="7">
    <source>
        <dbReference type="Pfam" id="PF00590"/>
    </source>
</evidence>
<evidence type="ECO:0000256" key="3">
    <source>
        <dbReference type="ARBA" id="ARBA00022679"/>
    </source>
</evidence>
<dbReference type="SUPFAM" id="SSF53790">
    <property type="entry name" value="Tetrapyrrole methylase"/>
    <property type="match status" value="1"/>
</dbReference>
<dbReference type="PANTHER" id="PTHR45790:SF3">
    <property type="entry name" value="S-ADENOSYL-L-METHIONINE-DEPENDENT UROPORPHYRINOGEN III METHYLTRANSFERASE, CHLOROPLASTIC"/>
    <property type="match status" value="1"/>
</dbReference>
<proteinExistence type="inferred from homology"/>
<dbReference type="GO" id="GO:0004851">
    <property type="term" value="F:uroporphyrin-III C-methyltransferase activity"/>
    <property type="evidence" value="ECO:0007669"/>
    <property type="project" value="UniProtKB-EC"/>
</dbReference>
<dbReference type="AlphaFoldDB" id="A0A2V1JMJ7"/>
<dbReference type="Gene3D" id="3.40.1010.10">
    <property type="entry name" value="Cobalt-precorrin-4 Transmethylase, Domain 1"/>
    <property type="match status" value="1"/>
</dbReference>
<keyword evidence="3 6" id="KW-0808">Transferase</keyword>
<dbReference type="InterPro" id="IPR035996">
    <property type="entry name" value="4pyrrol_Methylase_sf"/>
</dbReference>
<dbReference type="InterPro" id="IPR014777">
    <property type="entry name" value="4pyrrole_Mease_sub1"/>
</dbReference>
<evidence type="ECO:0000256" key="1">
    <source>
        <dbReference type="ARBA" id="ARBA00012162"/>
    </source>
</evidence>
<dbReference type="EC" id="2.1.1.107" evidence="1"/>
<reference evidence="9 10" key="1">
    <citation type="submission" date="2014-09" db="EMBL/GenBank/DDBJ databases">
        <title>Butyrate-producing bacteria isolated from human gut.</title>
        <authorList>
            <person name="Zhang Q."/>
            <person name="Zhao L."/>
        </authorList>
    </citation>
    <scope>NUCLEOTIDE SEQUENCE [LARGE SCALE GENOMIC DNA]</scope>
    <source>
        <strain evidence="9 10">21</strain>
    </source>
</reference>
<dbReference type="PANTHER" id="PTHR45790">
    <property type="entry name" value="SIROHEME SYNTHASE-RELATED"/>
    <property type="match status" value="1"/>
</dbReference>
<dbReference type="SUPFAM" id="SSF69618">
    <property type="entry name" value="HemD-like"/>
    <property type="match status" value="2"/>
</dbReference>
<sequence length="538" mass="59327">MEQKKEGKVWLVGAGPSDAELLTLKAKRVLEQAEVVVYDRLVGESILLMMPEAAEKIDAGKRSGNHTMPQEQMNELLLKKAQEGKCVVRLKGGDPFLFGRGGEELELLAKHNIPFEVVPGVTSAISVPAYNGIPVTHRDYASSVHIITGHKKKDEPLNLDFTTLAKLEGTLVFLMGVSALTDICQGLCNGGKAKETPAALLSRGTTAKQRRIVSTLEKLPEEVKKNPMETPAVIVVGEVCGLSDEFNWYEKLTLFGKKIIVTRPRERSRALAERLRSLGAEVLELPTIEIHPNDNFSNECDITEKWIQKNVEDTETQNENQKAEMHIDMAQKLSDVLLNDYQYVVFTSPSGVNCFFDQLKKEKIDIRRFFRAKIAALGAGTAKELELHGVFADLVPEVYDAAHLGICIGEACADGNHILIPRVRNGSQELIREIQKRKKVTIADLPIYDTIEKEQKWVNVPKLVEEGCMVVFTSASTVRGFVKNVPDTDLSHVQGICIGKQTAQEAKKAGISCVTAKSATVEDLVQTILNCSSQSDGK</sequence>
<evidence type="ECO:0000256" key="2">
    <source>
        <dbReference type="ARBA" id="ARBA00022603"/>
    </source>
</evidence>